<dbReference type="InterPro" id="IPR057096">
    <property type="entry name" value="KRIT1_FRMD8_FERM_C"/>
</dbReference>
<dbReference type="Gene3D" id="2.30.29.30">
    <property type="entry name" value="Pleckstrin-homology domain (PH domain)/Phosphotyrosine-binding domain (PTB)"/>
    <property type="match status" value="1"/>
</dbReference>
<keyword evidence="3" id="KW-1185">Reference proteome</keyword>
<protein>
    <recommendedName>
        <fullName evidence="1">KRIT1/FRMD8 FERM domain-containing protein</fullName>
    </recommendedName>
</protein>
<dbReference type="InterPro" id="IPR011993">
    <property type="entry name" value="PH-like_dom_sf"/>
</dbReference>
<dbReference type="AlphaFoldDB" id="A0AAV2INL8"/>
<accession>A0AAV2INL8</accession>
<evidence type="ECO:0000313" key="3">
    <source>
        <dbReference type="Proteomes" id="UP001497497"/>
    </source>
</evidence>
<dbReference type="Pfam" id="PF24522">
    <property type="entry name" value="KRIT1_FRMD8_FERM_C"/>
    <property type="match status" value="1"/>
</dbReference>
<dbReference type="Proteomes" id="UP001497497">
    <property type="component" value="Unassembled WGS sequence"/>
</dbReference>
<sequence>MYVQSRFSFFNRSSVSSTPCEQLFMEAHKKESAEHAGTRVILKEYYRKYLQVLWTYPFYGGAFFFGSVEPKANRLRKLIASLPLMKVNICINTDGVAVFNGQKEELLIYVPYSQLSWNYRDLPWDGDSDPLPTLMMQFLCDEQSAESPGKPVTKLLQIFSYEAKLMNALIETCVDRKLAEKNNVGKDFTDGPLDIAEKKLLNKLNKLTLETYTQDGEQLSID</sequence>
<comment type="caution">
    <text evidence="2">The sequence shown here is derived from an EMBL/GenBank/DDBJ whole genome shotgun (WGS) entry which is preliminary data.</text>
</comment>
<proteinExistence type="predicted"/>
<feature type="domain" description="KRIT1/FRMD8 FERM" evidence="1">
    <location>
        <begin position="86"/>
        <end position="169"/>
    </location>
</feature>
<dbReference type="EMBL" id="CAXITT010000979">
    <property type="protein sequence ID" value="CAL1547455.1"/>
    <property type="molecule type" value="Genomic_DNA"/>
</dbReference>
<dbReference type="InterPro" id="IPR051594">
    <property type="entry name" value="KRIT1/FRMD8"/>
</dbReference>
<evidence type="ECO:0000259" key="1">
    <source>
        <dbReference type="Pfam" id="PF24522"/>
    </source>
</evidence>
<dbReference type="GO" id="GO:0005886">
    <property type="term" value="C:plasma membrane"/>
    <property type="evidence" value="ECO:0007669"/>
    <property type="project" value="TreeGrafter"/>
</dbReference>
<organism evidence="2 3">
    <name type="scientific">Lymnaea stagnalis</name>
    <name type="common">Great pond snail</name>
    <name type="synonym">Helix stagnalis</name>
    <dbReference type="NCBI Taxonomy" id="6523"/>
    <lineage>
        <taxon>Eukaryota</taxon>
        <taxon>Metazoa</taxon>
        <taxon>Spiralia</taxon>
        <taxon>Lophotrochozoa</taxon>
        <taxon>Mollusca</taxon>
        <taxon>Gastropoda</taxon>
        <taxon>Heterobranchia</taxon>
        <taxon>Euthyneura</taxon>
        <taxon>Panpulmonata</taxon>
        <taxon>Hygrophila</taxon>
        <taxon>Lymnaeoidea</taxon>
        <taxon>Lymnaeidae</taxon>
        <taxon>Lymnaea</taxon>
    </lineage>
</organism>
<reference evidence="2 3" key="1">
    <citation type="submission" date="2024-04" db="EMBL/GenBank/DDBJ databases">
        <authorList>
            <consortium name="Genoscope - CEA"/>
            <person name="William W."/>
        </authorList>
    </citation>
    <scope>NUCLEOTIDE SEQUENCE [LARGE SCALE GENOMIC DNA]</scope>
</reference>
<dbReference type="PANTHER" id="PTHR13283:SF10">
    <property type="entry name" value="FERM DOMAIN-CONTAINING PROTEIN 8"/>
    <property type="match status" value="1"/>
</dbReference>
<gene>
    <name evidence="2" type="ORF">GSLYS_00020772001</name>
</gene>
<evidence type="ECO:0000313" key="2">
    <source>
        <dbReference type="EMBL" id="CAL1547455.1"/>
    </source>
</evidence>
<name>A0AAV2INL8_LYMST</name>
<dbReference type="PANTHER" id="PTHR13283">
    <property type="entry name" value="KREV INTERACTION TRAPPED 1-RELATED"/>
    <property type="match status" value="1"/>
</dbReference>